<evidence type="ECO:0000313" key="2">
    <source>
        <dbReference type="RefSeq" id="XP_073765400.1"/>
    </source>
</evidence>
<name>A0AC58G6Q5_DANRE</name>
<protein>
    <submittedName>
        <fullName evidence="2">Uncharacterized protein</fullName>
    </submittedName>
</protein>
<organism evidence="1 2">
    <name type="scientific">Danio rerio</name>
    <name type="common">Zebrafish</name>
    <name type="synonym">Brachydanio rerio</name>
    <dbReference type="NCBI Taxonomy" id="7955"/>
    <lineage>
        <taxon>Eukaryota</taxon>
        <taxon>Metazoa</taxon>
        <taxon>Chordata</taxon>
        <taxon>Craniata</taxon>
        <taxon>Vertebrata</taxon>
        <taxon>Euteleostomi</taxon>
        <taxon>Actinopterygii</taxon>
        <taxon>Neopterygii</taxon>
        <taxon>Teleostei</taxon>
        <taxon>Ostariophysi</taxon>
        <taxon>Cypriniformes</taxon>
        <taxon>Danionidae</taxon>
        <taxon>Danioninae</taxon>
        <taxon>Danio</taxon>
    </lineage>
</organism>
<keyword evidence="1" id="KW-1185">Reference proteome</keyword>
<proteinExistence type="predicted"/>
<sequence length="411" mass="47626">MTHQTTFCDENTREEPRRKKKQRKWVKQWIGQRGQQGLSVLQRELELNDRTGFRELLRMTAEEFDLLLGKVEHLITKKDTKMRLAIPPRERLSLTLRFLATGETFKSLRFQYRIGTSIISQIVVQTCAALYQVMKTDYLKTPSTEAEWQLIAQDFERKWQFPHCLGALDGKHIHIQPPKKTGSLFHNYKGRFSVLMMAAVDANYKFVYASVGTQGRVSDAGLFAHSDLRKAMDQGLLHFPQPEPLPNSNIVMPYMFVGDDAYPLRPDLIKPFPFRHMDHGQRILNYRLSRARRVVENAFGILANRFRVFRSTIGLEPEKVIKITMASLCIHNFLCERRSEAYTPPAFTDWENSEHAMVDGLWRSHGMGSFLPVEHTVKPRNATATAKMQRNHLRDYFVSPAGSVPWQNKYV</sequence>
<accession>A0AC58G6Q5</accession>
<gene>
    <name evidence="2" type="primary">LOC141375523</name>
</gene>
<reference evidence="2" key="1">
    <citation type="submission" date="2025-08" db="UniProtKB">
        <authorList>
            <consortium name="RefSeq"/>
        </authorList>
    </citation>
    <scope>IDENTIFICATION</scope>
    <source>
        <strain evidence="2">Tuebingen</strain>
        <tissue evidence="2">Fibroblasts and whole tissue</tissue>
    </source>
</reference>
<dbReference type="Proteomes" id="UP000000437">
    <property type="component" value="Chromosome 1"/>
</dbReference>
<evidence type="ECO:0000313" key="1">
    <source>
        <dbReference type="Proteomes" id="UP000000437"/>
    </source>
</evidence>
<dbReference type="RefSeq" id="XP_073765400.1">
    <property type="nucleotide sequence ID" value="XM_073909299.1"/>
</dbReference>